<keyword evidence="1" id="KW-0732">Signal</keyword>
<evidence type="ECO:0000313" key="3">
    <source>
        <dbReference type="Proteomes" id="UP000708208"/>
    </source>
</evidence>
<dbReference type="AlphaFoldDB" id="A0A8J2P444"/>
<dbReference type="EMBL" id="CAJVCH010098591">
    <property type="protein sequence ID" value="CAG7723380.1"/>
    <property type="molecule type" value="Genomic_DNA"/>
</dbReference>
<name>A0A8J2P444_9HEXA</name>
<sequence length="209" mass="24447">MSPFLIIVVAICVLKNSVAVRIDVDTSQARDLENLGKQIKSTLERWYPYLSDQLYSSTYEDVQVIPLYFDPSYEGVAYAKGRRIVGAVDYYRKNSKDIGSMIHEMVHVIQQYRGAPVWLGEGIADYYRYYHYEDRRLTKPTKDNKHTDGYGTTAFFLNWVDQNKQKIGGRSMIYWLNKDAREGKYTDNIWPKLLGQTVQQVWQEMMQKA</sequence>
<dbReference type="PANTHER" id="PTHR33321:SF12">
    <property type="entry name" value="PLANT BASIC SECRETORY PROTEIN (BSP) FAMILY PROTEIN"/>
    <property type="match status" value="1"/>
</dbReference>
<gene>
    <name evidence="2" type="ORF">AFUS01_LOCUS12470</name>
</gene>
<protein>
    <submittedName>
        <fullName evidence="2">Uncharacterized protein</fullName>
    </submittedName>
</protein>
<dbReference type="Proteomes" id="UP000708208">
    <property type="component" value="Unassembled WGS sequence"/>
</dbReference>
<dbReference type="InterPro" id="IPR007541">
    <property type="entry name" value="Uncharacterised_BSP"/>
</dbReference>
<dbReference type="Pfam" id="PF04450">
    <property type="entry name" value="BSP"/>
    <property type="match status" value="1"/>
</dbReference>
<proteinExistence type="predicted"/>
<evidence type="ECO:0000256" key="1">
    <source>
        <dbReference type="SAM" id="SignalP"/>
    </source>
</evidence>
<reference evidence="2" key="1">
    <citation type="submission" date="2021-06" db="EMBL/GenBank/DDBJ databases">
        <authorList>
            <person name="Hodson N. C."/>
            <person name="Mongue J. A."/>
            <person name="Jaron S. K."/>
        </authorList>
    </citation>
    <scope>NUCLEOTIDE SEQUENCE</scope>
</reference>
<accession>A0A8J2P444</accession>
<keyword evidence="3" id="KW-1185">Reference proteome</keyword>
<feature type="chain" id="PRO_5035243122" evidence="1">
    <location>
        <begin position="20"/>
        <end position="209"/>
    </location>
</feature>
<organism evidence="2 3">
    <name type="scientific">Allacma fusca</name>
    <dbReference type="NCBI Taxonomy" id="39272"/>
    <lineage>
        <taxon>Eukaryota</taxon>
        <taxon>Metazoa</taxon>
        <taxon>Ecdysozoa</taxon>
        <taxon>Arthropoda</taxon>
        <taxon>Hexapoda</taxon>
        <taxon>Collembola</taxon>
        <taxon>Symphypleona</taxon>
        <taxon>Sminthuridae</taxon>
        <taxon>Allacma</taxon>
    </lineage>
</organism>
<comment type="caution">
    <text evidence="2">The sequence shown here is derived from an EMBL/GenBank/DDBJ whole genome shotgun (WGS) entry which is preliminary data.</text>
</comment>
<dbReference type="OrthoDB" id="8250257at2759"/>
<evidence type="ECO:0000313" key="2">
    <source>
        <dbReference type="EMBL" id="CAG7723380.1"/>
    </source>
</evidence>
<dbReference type="PANTHER" id="PTHR33321">
    <property type="match status" value="1"/>
</dbReference>
<feature type="signal peptide" evidence="1">
    <location>
        <begin position="1"/>
        <end position="19"/>
    </location>
</feature>